<evidence type="ECO:0000313" key="3">
    <source>
        <dbReference type="Proteomes" id="UP000594961"/>
    </source>
</evidence>
<accession>A0A7M1QXM2</accession>
<dbReference type="Pfam" id="PF13472">
    <property type="entry name" value="Lipase_GDSL_2"/>
    <property type="match status" value="1"/>
</dbReference>
<dbReference type="InterPro" id="IPR036514">
    <property type="entry name" value="SGNH_hydro_sf"/>
</dbReference>
<dbReference type="RefSeq" id="WP_197551902.1">
    <property type="nucleotide sequence ID" value="NZ_CP063212.1"/>
</dbReference>
<sequence>MSIPRYVGAALAGAAAVRAARKAGDVGRQNSPFRRYWERHLQATLADLARRRLAGEELPLVYVALGDSAAQGLGAHRLADGYVPRFAAALEEMSGREVALLNISLSGGTVQSVLGTQLPQLAGLRVGGEPLRPDVVTLDIGGNDVGQAWMTREGFAAQFDAVAQALPSGSFIMNVPSFGLLKAEHKAATFSMIVDRAGRAAGHHVIDIRRRSQDMPLWQYMVRYHAADLFHPNSPWYAVWAQEFADAAAAAYGWHSVDVDDIGPWRGPISTDL</sequence>
<gene>
    <name evidence="2" type="ORF">INS90_05660</name>
</gene>
<keyword evidence="2" id="KW-0378">Hydrolase</keyword>
<dbReference type="EMBL" id="CP063212">
    <property type="protein sequence ID" value="QOR46790.1"/>
    <property type="molecule type" value="Genomic_DNA"/>
</dbReference>
<name>A0A7M1QXM2_9ACTO</name>
<protein>
    <submittedName>
        <fullName evidence="2">SGNH/GDSL hydrolase family protein</fullName>
    </submittedName>
</protein>
<dbReference type="Proteomes" id="UP000594961">
    <property type="component" value="Chromosome"/>
</dbReference>
<feature type="domain" description="SGNH hydrolase-type esterase" evidence="1">
    <location>
        <begin position="64"/>
        <end position="237"/>
    </location>
</feature>
<dbReference type="GO" id="GO:0016787">
    <property type="term" value="F:hydrolase activity"/>
    <property type="evidence" value="ECO:0007669"/>
    <property type="project" value="UniProtKB-KW"/>
</dbReference>
<dbReference type="InterPro" id="IPR013830">
    <property type="entry name" value="SGNH_hydro"/>
</dbReference>
<proteinExistence type="predicted"/>
<dbReference type="AlphaFoldDB" id="A0A7M1QXM2"/>
<reference evidence="2 3" key="1">
    <citation type="submission" date="2020-10" db="EMBL/GenBank/DDBJ databases">
        <title>Trueperella pecoris sp. nov. isolated from bovine and porcine specimens.</title>
        <authorList>
            <person name="Schoenecker L."/>
            <person name="Schnydrig P."/>
            <person name="Brodard I."/>
            <person name="Thomann A."/>
            <person name="Hemphill A."/>
            <person name="Rodriguez-Campos S."/>
            <person name="Perreten V."/>
            <person name="Jores J."/>
            <person name="Kittl S."/>
        </authorList>
    </citation>
    <scope>NUCLEOTIDE SEQUENCE [LARGE SCALE GENOMIC DNA]</scope>
    <source>
        <strain evidence="2 3">19OD0592</strain>
    </source>
</reference>
<dbReference type="Gene3D" id="3.40.50.1110">
    <property type="entry name" value="SGNH hydrolase"/>
    <property type="match status" value="1"/>
</dbReference>
<organism evidence="2 3">
    <name type="scientific">Trueperella pecoris</name>
    <dbReference type="NCBI Taxonomy" id="2733571"/>
    <lineage>
        <taxon>Bacteria</taxon>
        <taxon>Bacillati</taxon>
        <taxon>Actinomycetota</taxon>
        <taxon>Actinomycetes</taxon>
        <taxon>Actinomycetales</taxon>
        <taxon>Actinomycetaceae</taxon>
        <taxon>Trueperella</taxon>
    </lineage>
</organism>
<dbReference type="SUPFAM" id="SSF52266">
    <property type="entry name" value="SGNH hydrolase"/>
    <property type="match status" value="1"/>
</dbReference>
<evidence type="ECO:0000313" key="2">
    <source>
        <dbReference type="EMBL" id="QOR46790.1"/>
    </source>
</evidence>
<evidence type="ECO:0000259" key="1">
    <source>
        <dbReference type="Pfam" id="PF13472"/>
    </source>
</evidence>